<protein>
    <submittedName>
        <fullName evidence="1">Uncharacterized protein</fullName>
    </submittedName>
</protein>
<gene>
    <name evidence="1" type="ORF">HETIRDRAFT_315174</name>
</gene>
<keyword evidence="2" id="KW-1185">Reference proteome</keyword>
<reference evidence="1 2" key="1">
    <citation type="journal article" date="2012" name="New Phytol.">
        <title>Insight into trade-off between wood decay and parasitism from the genome of a fungal forest pathogen.</title>
        <authorList>
            <person name="Olson A."/>
            <person name="Aerts A."/>
            <person name="Asiegbu F."/>
            <person name="Belbahri L."/>
            <person name="Bouzid O."/>
            <person name="Broberg A."/>
            <person name="Canback B."/>
            <person name="Coutinho P.M."/>
            <person name="Cullen D."/>
            <person name="Dalman K."/>
            <person name="Deflorio G."/>
            <person name="van Diepen L.T."/>
            <person name="Dunand C."/>
            <person name="Duplessis S."/>
            <person name="Durling M."/>
            <person name="Gonthier P."/>
            <person name="Grimwood J."/>
            <person name="Fossdal C.G."/>
            <person name="Hansson D."/>
            <person name="Henrissat B."/>
            <person name="Hietala A."/>
            <person name="Himmelstrand K."/>
            <person name="Hoffmeister D."/>
            <person name="Hogberg N."/>
            <person name="James T.Y."/>
            <person name="Karlsson M."/>
            <person name="Kohler A."/>
            <person name="Kues U."/>
            <person name="Lee Y.H."/>
            <person name="Lin Y.C."/>
            <person name="Lind M."/>
            <person name="Lindquist E."/>
            <person name="Lombard V."/>
            <person name="Lucas S."/>
            <person name="Lunden K."/>
            <person name="Morin E."/>
            <person name="Murat C."/>
            <person name="Park J."/>
            <person name="Raffaello T."/>
            <person name="Rouze P."/>
            <person name="Salamov A."/>
            <person name="Schmutz J."/>
            <person name="Solheim H."/>
            <person name="Stahlberg J."/>
            <person name="Velez H."/>
            <person name="de Vries R.P."/>
            <person name="Wiebenga A."/>
            <person name="Woodward S."/>
            <person name="Yakovlev I."/>
            <person name="Garbelotto M."/>
            <person name="Martin F."/>
            <person name="Grigoriev I.V."/>
            <person name="Stenlid J."/>
        </authorList>
    </citation>
    <scope>NUCLEOTIDE SEQUENCE [LARGE SCALE GENOMIC DNA]</scope>
    <source>
        <strain evidence="1 2">TC 32-1</strain>
    </source>
</reference>
<evidence type="ECO:0000313" key="2">
    <source>
        <dbReference type="Proteomes" id="UP000030671"/>
    </source>
</evidence>
<dbReference type="HOGENOM" id="CLU_2250493_0_0_1"/>
<dbReference type="InParanoid" id="W4KBR0"/>
<dbReference type="Proteomes" id="UP000030671">
    <property type="component" value="Unassembled WGS sequence"/>
</dbReference>
<dbReference type="GeneID" id="20670195"/>
<name>W4KBR0_HETIT</name>
<dbReference type="AlphaFoldDB" id="W4KBR0"/>
<organism evidence="1 2">
    <name type="scientific">Heterobasidion irregulare (strain TC 32-1)</name>
    <dbReference type="NCBI Taxonomy" id="747525"/>
    <lineage>
        <taxon>Eukaryota</taxon>
        <taxon>Fungi</taxon>
        <taxon>Dikarya</taxon>
        <taxon>Basidiomycota</taxon>
        <taxon>Agaricomycotina</taxon>
        <taxon>Agaricomycetes</taxon>
        <taxon>Russulales</taxon>
        <taxon>Bondarzewiaceae</taxon>
        <taxon>Heterobasidion</taxon>
        <taxon>Heterobasidion annosum species complex</taxon>
    </lineage>
</organism>
<accession>W4KBR0</accession>
<dbReference type="RefSeq" id="XP_009544868.1">
    <property type="nucleotide sequence ID" value="XM_009546573.1"/>
</dbReference>
<dbReference type="KEGG" id="hir:HETIRDRAFT_315174"/>
<sequence>MGALCTPILEYKTFPVLFGILTKRNRPSIKEMKADGLEEPRRPTTMEHTLAEMFNNEMEHPLLLVDFVQTRAQILKTIDELAALTWKLKEIASGLNPSSKHGMH</sequence>
<evidence type="ECO:0000313" key="1">
    <source>
        <dbReference type="EMBL" id="ETW82511.1"/>
    </source>
</evidence>
<proteinExistence type="predicted"/>
<dbReference type="EMBL" id="KI925457">
    <property type="protein sequence ID" value="ETW82511.1"/>
    <property type="molecule type" value="Genomic_DNA"/>
</dbReference>